<dbReference type="PANTHER" id="PTHR32009">
    <property type="entry name" value="TMV RESISTANCE PROTEIN N-LIKE"/>
    <property type="match status" value="1"/>
</dbReference>
<dbReference type="PROSITE" id="PS50104">
    <property type="entry name" value="TIR"/>
    <property type="match status" value="1"/>
</dbReference>
<dbReference type="SUPFAM" id="SSF52200">
    <property type="entry name" value="Toll/Interleukin receptor TIR domain"/>
    <property type="match status" value="1"/>
</dbReference>
<dbReference type="InterPro" id="IPR024746">
    <property type="entry name" value="Glyco_hydro_100"/>
</dbReference>
<keyword evidence="3" id="KW-0119">Carbohydrate metabolism</keyword>
<reference evidence="6 8" key="2">
    <citation type="journal article" date="2014" name="BMC Genomics">
        <title>An improved genome release (version Mt4.0) for the model legume Medicago truncatula.</title>
        <authorList>
            <person name="Tang H."/>
            <person name="Krishnakumar V."/>
            <person name="Bidwell S."/>
            <person name="Rosen B."/>
            <person name="Chan A."/>
            <person name="Zhou S."/>
            <person name="Gentzbittel L."/>
            <person name="Childs K.L."/>
            <person name="Yandell M."/>
            <person name="Gundlach H."/>
            <person name="Mayer K.F."/>
            <person name="Schwartz D.C."/>
            <person name="Town C.D."/>
        </authorList>
    </citation>
    <scope>GENOME REANNOTATION</scope>
    <source>
        <strain evidence="7 8">cv. Jemalong A17</strain>
    </source>
</reference>
<evidence type="ECO:0000256" key="4">
    <source>
        <dbReference type="ARBA" id="ARBA00023295"/>
    </source>
</evidence>
<evidence type="ECO:0000313" key="6">
    <source>
        <dbReference type="EMBL" id="AES69213.1"/>
    </source>
</evidence>
<keyword evidence="4" id="KW-0326">Glycosidase</keyword>
<dbReference type="EMBL" id="CM001219">
    <property type="protein sequence ID" value="AES69213.1"/>
    <property type="molecule type" value="Genomic_DNA"/>
</dbReference>
<name>G7IWG2_MEDTR</name>
<dbReference type="InterPro" id="IPR000157">
    <property type="entry name" value="TIR_dom"/>
</dbReference>
<reference evidence="7" key="3">
    <citation type="submission" date="2015-04" db="UniProtKB">
        <authorList>
            <consortium name="EnsemblPlants"/>
        </authorList>
    </citation>
    <scope>IDENTIFICATION</scope>
    <source>
        <strain evidence="7">cv. Jemalong A17</strain>
    </source>
</reference>
<evidence type="ECO:0000256" key="1">
    <source>
        <dbReference type="ARBA" id="ARBA00022801"/>
    </source>
</evidence>
<reference evidence="6 8" key="1">
    <citation type="journal article" date="2011" name="Nature">
        <title>The Medicago genome provides insight into the evolution of rhizobial symbioses.</title>
        <authorList>
            <person name="Young N.D."/>
            <person name="Debelle F."/>
            <person name="Oldroyd G.E."/>
            <person name="Geurts R."/>
            <person name="Cannon S.B."/>
            <person name="Udvardi M.K."/>
            <person name="Benedito V.A."/>
            <person name="Mayer K.F."/>
            <person name="Gouzy J."/>
            <person name="Schoof H."/>
            <person name="Van de Peer Y."/>
            <person name="Proost S."/>
            <person name="Cook D.R."/>
            <person name="Meyers B.C."/>
            <person name="Spannagl M."/>
            <person name="Cheung F."/>
            <person name="De Mita S."/>
            <person name="Krishnakumar V."/>
            <person name="Gundlach H."/>
            <person name="Zhou S."/>
            <person name="Mudge J."/>
            <person name="Bharti A.K."/>
            <person name="Murray J.D."/>
            <person name="Naoumkina M.A."/>
            <person name="Rosen B."/>
            <person name="Silverstein K.A."/>
            <person name="Tang H."/>
            <person name="Rombauts S."/>
            <person name="Zhao P.X."/>
            <person name="Zhou P."/>
            <person name="Barbe V."/>
            <person name="Bardou P."/>
            <person name="Bechner M."/>
            <person name="Bellec A."/>
            <person name="Berger A."/>
            <person name="Berges H."/>
            <person name="Bidwell S."/>
            <person name="Bisseling T."/>
            <person name="Choisne N."/>
            <person name="Couloux A."/>
            <person name="Denny R."/>
            <person name="Deshpande S."/>
            <person name="Dai X."/>
            <person name="Doyle J.J."/>
            <person name="Dudez A.M."/>
            <person name="Farmer A.D."/>
            <person name="Fouteau S."/>
            <person name="Franken C."/>
            <person name="Gibelin C."/>
            <person name="Gish J."/>
            <person name="Goldstein S."/>
            <person name="Gonzalez A.J."/>
            <person name="Green P.J."/>
            <person name="Hallab A."/>
            <person name="Hartog M."/>
            <person name="Hua A."/>
            <person name="Humphray S.J."/>
            <person name="Jeong D.H."/>
            <person name="Jing Y."/>
            <person name="Jocker A."/>
            <person name="Kenton S.M."/>
            <person name="Kim D.J."/>
            <person name="Klee K."/>
            <person name="Lai H."/>
            <person name="Lang C."/>
            <person name="Lin S."/>
            <person name="Macmil S.L."/>
            <person name="Magdelenat G."/>
            <person name="Matthews L."/>
            <person name="McCorrison J."/>
            <person name="Monaghan E.L."/>
            <person name="Mun J.H."/>
            <person name="Najar F.Z."/>
            <person name="Nicholson C."/>
            <person name="Noirot C."/>
            <person name="O'Bleness M."/>
            <person name="Paule C.R."/>
            <person name="Poulain J."/>
            <person name="Prion F."/>
            <person name="Qin B."/>
            <person name="Qu C."/>
            <person name="Retzel E.F."/>
            <person name="Riddle C."/>
            <person name="Sallet E."/>
            <person name="Samain S."/>
            <person name="Samson N."/>
            <person name="Sanders I."/>
            <person name="Saurat O."/>
            <person name="Scarpelli C."/>
            <person name="Schiex T."/>
            <person name="Segurens B."/>
            <person name="Severin A.J."/>
            <person name="Sherrier D.J."/>
            <person name="Shi R."/>
            <person name="Sims S."/>
            <person name="Singer S.R."/>
            <person name="Sinharoy S."/>
            <person name="Sterck L."/>
            <person name="Viollet A."/>
            <person name="Wang B.B."/>
            <person name="Wang K."/>
            <person name="Wang M."/>
            <person name="Wang X."/>
            <person name="Warfsmann J."/>
            <person name="Weissenbach J."/>
            <person name="White D.D."/>
            <person name="White J.D."/>
            <person name="Wiley G.B."/>
            <person name="Wincker P."/>
            <person name="Xing Y."/>
            <person name="Yang L."/>
            <person name="Yao Z."/>
            <person name="Ying F."/>
            <person name="Zhai J."/>
            <person name="Zhou L."/>
            <person name="Zuber A."/>
            <person name="Denarie J."/>
            <person name="Dixon R.A."/>
            <person name="May G.D."/>
            <person name="Schwartz D.C."/>
            <person name="Rogers J."/>
            <person name="Quetier F."/>
            <person name="Town C.D."/>
            <person name="Roe B.A."/>
        </authorList>
    </citation>
    <scope>NUCLEOTIDE SEQUENCE [LARGE SCALE GENOMIC DNA]</scope>
    <source>
        <strain evidence="6">A17</strain>
        <strain evidence="7 8">cv. Jemalong A17</strain>
    </source>
</reference>
<dbReference type="PaxDb" id="3880-AES69213"/>
<evidence type="ECO:0000256" key="2">
    <source>
        <dbReference type="ARBA" id="ARBA00023027"/>
    </source>
</evidence>
<gene>
    <name evidence="6" type="ordered locus">MTR_3g025460</name>
</gene>
<keyword evidence="8" id="KW-1185">Reference proteome</keyword>
<dbReference type="Pfam" id="PF12899">
    <property type="entry name" value="Glyco_hydro_100"/>
    <property type="match status" value="1"/>
</dbReference>
<dbReference type="Proteomes" id="UP000002051">
    <property type="component" value="Chromosome 3"/>
</dbReference>
<evidence type="ECO:0000313" key="7">
    <source>
        <dbReference type="EnsemblPlants" id="AES69213"/>
    </source>
</evidence>
<dbReference type="GO" id="GO:0007165">
    <property type="term" value="P:signal transduction"/>
    <property type="evidence" value="ECO:0000318"/>
    <property type="project" value="GO_Central"/>
</dbReference>
<dbReference type="GO" id="GO:0033926">
    <property type="term" value="F:endo-alpha-N-acetylgalactosaminidase activity"/>
    <property type="evidence" value="ECO:0007669"/>
    <property type="project" value="InterPro"/>
</dbReference>
<organism evidence="6 8">
    <name type="scientific">Medicago truncatula</name>
    <name type="common">Barrel medic</name>
    <name type="synonym">Medicago tribuloides</name>
    <dbReference type="NCBI Taxonomy" id="3880"/>
    <lineage>
        <taxon>Eukaryota</taxon>
        <taxon>Viridiplantae</taxon>
        <taxon>Streptophyta</taxon>
        <taxon>Embryophyta</taxon>
        <taxon>Tracheophyta</taxon>
        <taxon>Spermatophyta</taxon>
        <taxon>Magnoliopsida</taxon>
        <taxon>eudicotyledons</taxon>
        <taxon>Gunneridae</taxon>
        <taxon>Pentapetalae</taxon>
        <taxon>rosids</taxon>
        <taxon>fabids</taxon>
        <taxon>Fabales</taxon>
        <taxon>Fabaceae</taxon>
        <taxon>Papilionoideae</taxon>
        <taxon>50 kb inversion clade</taxon>
        <taxon>NPAAA clade</taxon>
        <taxon>Hologalegina</taxon>
        <taxon>IRL clade</taxon>
        <taxon>Trifolieae</taxon>
        <taxon>Medicago</taxon>
    </lineage>
</organism>
<dbReference type="PANTHER" id="PTHR32009:SF152">
    <property type="entry name" value="NEUTRAL_ALKALINE INVERTASE"/>
    <property type="match status" value="1"/>
</dbReference>
<dbReference type="HOGENOM" id="CLU_1527434_0_0_1"/>
<dbReference type="AlphaFoldDB" id="G7IWG2"/>
<evidence type="ECO:0000256" key="3">
    <source>
        <dbReference type="ARBA" id="ARBA00023277"/>
    </source>
</evidence>
<keyword evidence="2" id="KW-0520">NAD</keyword>
<dbReference type="Pfam" id="PF01582">
    <property type="entry name" value="TIR"/>
    <property type="match status" value="1"/>
</dbReference>
<dbReference type="GO" id="GO:0005634">
    <property type="term" value="C:nucleus"/>
    <property type="evidence" value="ECO:0000318"/>
    <property type="project" value="GO_Central"/>
</dbReference>
<evidence type="ECO:0000313" key="8">
    <source>
        <dbReference type="Proteomes" id="UP000002051"/>
    </source>
</evidence>
<dbReference type="Gene3D" id="3.40.50.10140">
    <property type="entry name" value="Toll/interleukin-1 receptor homology (TIR) domain"/>
    <property type="match status" value="1"/>
</dbReference>
<accession>G7IWG2</accession>
<protein>
    <submittedName>
        <fullName evidence="6">Neutral/alkaline invertase</fullName>
    </submittedName>
</protein>
<sequence length="176" mass="20532">MSSSSSSLSFNLNSHQWIYDMFINFRGEDTRKSLVSHLYAALSSMGINTFLDDEKLKKGWPVHLEKRESDRGHLRMRLTFDDKFFPFRFCLRDLVPSALAFLMNGEPKIVKKLILEDTTSSWVGKRVDLFKLVEDVMQACFEVLHDDTRKIDTLIEDFGERDNLPLFVSVQCNSYY</sequence>
<dbReference type="InterPro" id="IPR035897">
    <property type="entry name" value="Toll_tir_struct_dom_sf"/>
</dbReference>
<dbReference type="STRING" id="3880.G7IWG2"/>
<keyword evidence="1" id="KW-0378">Hydrolase</keyword>
<evidence type="ECO:0000259" key="5">
    <source>
        <dbReference type="PROSITE" id="PS50104"/>
    </source>
</evidence>
<proteinExistence type="predicted"/>
<feature type="domain" description="TIR" evidence="5">
    <location>
        <begin position="17"/>
        <end position="144"/>
    </location>
</feature>
<dbReference type="EnsemblPlants" id="AES69213">
    <property type="protein sequence ID" value="AES69213"/>
    <property type="gene ID" value="MTR_3g025460"/>
</dbReference>